<gene>
    <name evidence="2" type="ORF">GCM10011501_09650</name>
</gene>
<evidence type="ECO:0000259" key="1">
    <source>
        <dbReference type="Pfam" id="PF01636"/>
    </source>
</evidence>
<dbReference type="InterPro" id="IPR011009">
    <property type="entry name" value="Kinase-like_dom_sf"/>
</dbReference>
<dbReference type="RefSeq" id="WP_189376977.1">
    <property type="nucleotide sequence ID" value="NZ_BNAH01000003.1"/>
</dbReference>
<name>A0ABQ3IL50_9GAMM</name>
<dbReference type="SUPFAM" id="SSF56112">
    <property type="entry name" value="Protein kinase-like (PK-like)"/>
    <property type="match status" value="1"/>
</dbReference>
<accession>A0ABQ3IL50</accession>
<dbReference type="Proteomes" id="UP000626370">
    <property type="component" value="Unassembled WGS sequence"/>
</dbReference>
<feature type="domain" description="Aminoglycoside phosphotransferase" evidence="1">
    <location>
        <begin position="145"/>
        <end position="215"/>
    </location>
</feature>
<dbReference type="Pfam" id="PF01636">
    <property type="entry name" value="APH"/>
    <property type="match status" value="1"/>
</dbReference>
<sequence>MHKNIKLLDELPFFQQRTIISVAEITTGLSQQSFKVRCLNDQLFYAKYFDKYNTEYAQIEKEVLLNSASSPITTSLLYSDEHWLVTPFIEANDLSKLNLPIKNKLNIALELMLTFQKLIIPSKKIKPISFIAHGDYYINALALNKNQQQILRSLLSDDDAIKAQQLTLCHGDFNFTNMLLNSPLTGIASDEIPILIDFECCCYSEVEYDIAMMIAVNNLLNYLSVDTVIAQIKVYLAQRMVNISTKKVMRYLGKSLLLNALWYICRFNRTNDNKWLILAKQQFQQADVLNNNKTSIVDRLKLHLPA</sequence>
<keyword evidence="3" id="KW-1185">Reference proteome</keyword>
<evidence type="ECO:0000313" key="3">
    <source>
        <dbReference type="Proteomes" id="UP000626370"/>
    </source>
</evidence>
<organism evidence="2 3">
    <name type="scientific">Thalassotalea profundi</name>
    <dbReference type="NCBI Taxonomy" id="2036687"/>
    <lineage>
        <taxon>Bacteria</taxon>
        <taxon>Pseudomonadati</taxon>
        <taxon>Pseudomonadota</taxon>
        <taxon>Gammaproteobacteria</taxon>
        <taxon>Alteromonadales</taxon>
        <taxon>Colwelliaceae</taxon>
        <taxon>Thalassotalea</taxon>
    </lineage>
</organism>
<protein>
    <recommendedName>
        <fullName evidence="1">Aminoglycoside phosphotransferase domain-containing protein</fullName>
    </recommendedName>
</protein>
<dbReference type="EMBL" id="BNAH01000003">
    <property type="protein sequence ID" value="GHE83284.1"/>
    <property type="molecule type" value="Genomic_DNA"/>
</dbReference>
<dbReference type="InterPro" id="IPR002575">
    <property type="entry name" value="Aminoglycoside_PTrfase"/>
</dbReference>
<comment type="caution">
    <text evidence="2">The sequence shown here is derived from an EMBL/GenBank/DDBJ whole genome shotgun (WGS) entry which is preliminary data.</text>
</comment>
<proteinExistence type="predicted"/>
<evidence type="ECO:0000313" key="2">
    <source>
        <dbReference type="EMBL" id="GHE83284.1"/>
    </source>
</evidence>
<dbReference type="Gene3D" id="3.90.1200.10">
    <property type="match status" value="1"/>
</dbReference>
<reference evidence="3" key="1">
    <citation type="journal article" date="2019" name="Int. J. Syst. Evol. Microbiol.">
        <title>The Global Catalogue of Microorganisms (GCM) 10K type strain sequencing project: providing services to taxonomists for standard genome sequencing and annotation.</title>
        <authorList>
            <consortium name="The Broad Institute Genomics Platform"/>
            <consortium name="The Broad Institute Genome Sequencing Center for Infectious Disease"/>
            <person name="Wu L."/>
            <person name="Ma J."/>
        </authorList>
    </citation>
    <scope>NUCLEOTIDE SEQUENCE [LARGE SCALE GENOMIC DNA]</scope>
    <source>
        <strain evidence="3">CGMCC 1.15922</strain>
    </source>
</reference>